<dbReference type="GO" id="GO:0003677">
    <property type="term" value="F:DNA binding"/>
    <property type="evidence" value="ECO:0007669"/>
    <property type="project" value="UniProtKB-UniRule"/>
</dbReference>
<keyword evidence="1 2" id="KW-0238">DNA-binding</keyword>
<name>A0A811YPP8_NYCPR</name>
<dbReference type="InterPro" id="IPR009057">
    <property type="entry name" value="Homeodomain-like_sf"/>
</dbReference>
<dbReference type="Pfam" id="PF00046">
    <property type="entry name" value="Homeodomain"/>
    <property type="match status" value="1"/>
</dbReference>
<evidence type="ECO:0000256" key="2">
    <source>
        <dbReference type="RuleBase" id="RU000682"/>
    </source>
</evidence>
<evidence type="ECO:0000259" key="4">
    <source>
        <dbReference type="PROSITE" id="PS50071"/>
    </source>
</evidence>
<dbReference type="AlphaFoldDB" id="A0A811YPP8"/>
<dbReference type="Pfam" id="PF15549">
    <property type="entry name" value="PGC7_Stella"/>
    <property type="match status" value="1"/>
</dbReference>
<keyword evidence="1 2" id="KW-0539">Nucleus</keyword>
<dbReference type="InterPro" id="IPR029096">
    <property type="entry name" value="Dppa3"/>
</dbReference>
<feature type="region of interest" description="Disordered" evidence="3">
    <location>
        <begin position="135"/>
        <end position="159"/>
    </location>
</feature>
<dbReference type="GO" id="GO:0005634">
    <property type="term" value="C:nucleus"/>
    <property type="evidence" value="ECO:0007669"/>
    <property type="project" value="UniProtKB-SubCell"/>
</dbReference>
<dbReference type="InterPro" id="IPR001356">
    <property type="entry name" value="HD"/>
</dbReference>
<feature type="region of interest" description="Disordered" evidence="3">
    <location>
        <begin position="1"/>
        <end position="31"/>
    </location>
</feature>
<feature type="compositionally biased region" description="Basic and acidic residues" evidence="3">
    <location>
        <begin position="143"/>
        <end position="159"/>
    </location>
</feature>
<dbReference type="GO" id="GO:0044726">
    <property type="term" value="P:epigenetic programing of female pronucleus"/>
    <property type="evidence" value="ECO:0007669"/>
    <property type="project" value="TreeGrafter"/>
</dbReference>
<dbReference type="PANTHER" id="PTHR31577">
    <property type="entry name" value="DEVELOPMENTAL PLURIPOTENCY-ASSOCIATED PROTEIN 3-RELATED"/>
    <property type="match status" value="1"/>
</dbReference>
<feature type="region of interest" description="Disordered" evidence="3">
    <location>
        <begin position="48"/>
        <end position="82"/>
    </location>
</feature>
<reference evidence="5" key="1">
    <citation type="submission" date="2020-12" db="EMBL/GenBank/DDBJ databases">
        <authorList>
            <consortium name="Molecular Ecology Group"/>
        </authorList>
    </citation>
    <scope>NUCLEOTIDE SEQUENCE</scope>
    <source>
        <strain evidence="5">TBG_1078</strain>
    </source>
</reference>
<comment type="subcellular location">
    <subcellularLocation>
        <location evidence="1 2">Nucleus</location>
    </subcellularLocation>
</comment>
<proteinExistence type="predicted"/>
<organism evidence="5 6">
    <name type="scientific">Nyctereutes procyonoides</name>
    <name type="common">Raccoon dog</name>
    <name type="synonym">Canis procyonoides</name>
    <dbReference type="NCBI Taxonomy" id="34880"/>
    <lineage>
        <taxon>Eukaryota</taxon>
        <taxon>Metazoa</taxon>
        <taxon>Chordata</taxon>
        <taxon>Craniata</taxon>
        <taxon>Vertebrata</taxon>
        <taxon>Euteleostomi</taxon>
        <taxon>Mammalia</taxon>
        <taxon>Eutheria</taxon>
        <taxon>Laurasiatheria</taxon>
        <taxon>Carnivora</taxon>
        <taxon>Caniformia</taxon>
        <taxon>Canidae</taxon>
        <taxon>Nyctereutes</taxon>
    </lineage>
</organism>
<evidence type="ECO:0000256" key="1">
    <source>
        <dbReference type="PROSITE-ProRule" id="PRU00108"/>
    </source>
</evidence>
<accession>A0A811YPP8</accession>
<dbReference type="CDD" id="cd00086">
    <property type="entry name" value="homeodomain"/>
    <property type="match status" value="1"/>
</dbReference>
<sequence>MDSPKQLHPAWAPGSSQMFPEEHSQEGSAAVQTMSEVLVKNLSKLTLDPSIKLPSPLPEYPPQQQEREKKPQGLVDRILSNNRKRSGVRTLLTARKERMERMIPLIQYQRYVNKRSMLQKDLLEQEIEKEPAMLCGQNPEQSNRNHHEDERRKEKWREKEEKEERFVSKPLMDTLWAMFKLNKCPTRRDRQSLAFEFNMTVEQINQWFHKRRRRYNKDMYKQKYPRGKKISKR</sequence>
<dbReference type="PANTHER" id="PTHR31577:SF2">
    <property type="entry name" value="DEVELOPMENTAL PLURIPOTENCY-ASSOCIATED PROTEIN 3"/>
    <property type="match status" value="1"/>
</dbReference>
<evidence type="ECO:0000256" key="3">
    <source>
        <dbReference type="SAM" id="MobiDB-lite"/>
    </source>
</evidence>
<comment type="caution">
    <text evidence="5">The sequence shown here is derived from an EMBL/GenBank/DDBJ whole genome shotgun (WGS) entry which is preliminary data.</text>
</comment>
<dbReference type="EMBL" id="CAJHUB010000730">
    <property type="protein sequence ID" value="CAD7679500.1"/>
    <property type="molecule type" value="Genomic_DNA"/>
</dbReference>
<keyword evidence="1 2" id="KW-0371">Homeobox</keyword>
<gene>
    <name evidence="5" type="ORF">NYPRO_LOCUS12299</name>
</gene>
<evidence type="ECO:0000313" key="6">
    <source>
        <dbReference type="Proteomes" id="UP000645828"/>
    </source>
</evidence>
<dbReference type="PROSITE" id="PS50071">
    <property type="entry name" value="HOMEOBOX_2"/>
    <property type="match status" value="1"/>
</dbReference>
<feature type="DNA-binding region" description="Homeobox" evidence="1">
    <location>
        <begin position="160"/>
        <end position="219"/>
    </location>
</feature>
<keyword evidence="6" id="KW-1185">Reference proteome</keyword>
<evidence type="ECO:0000313" key="5">
    <source>
        <dbReference type="EMBL" id="CAD7679500.1"/>
    </source>
</evidence>
<dbReference type="SUPFAM" id="SSF46689">
    <property type="entry name" value="Homeodomain-like"/>
    <property type="match status" value="1"/>
</dbReference>
<dbReference type="Gene3D" id="1.10.10.60">
    <property type="entry name" value="Homeodomain-like"/>
    <property type="match status" value="1"/>
</dbReference>
<dbReference type="Proteomes" id="UP000645828">
    <property type="component" value="Unassembled WGS sequence"/>
</dbReference>
<protein>
    <submittedName>
        <fullName evidence="5">(raccoon dog) hypothetical protein</fullName>
    </submittedName>
</protein>
<feature type="domain" description="Homeobox" evidence="4">
    <location>
        <begin position="158"/>
        <end position="218"/>
    </location>
</feature>
<dbReference type="SMART" id="SM00389">
    <property type="entry name" value="HOX"/>
    <property type="match status" value="1"/>
</dbReference>